<dbReference type="PANTHER" id="PTHR36452">
    <property type="entry name" value="CHROMOSOME 12, WHOLE GENOME SHOTGUN SEQUENCE"/>
    <property type="match status" value="1"/>
</dbReference>
<dbReference type="Pfam" id="PF09365">
    <property type="entry name" value="DUF2461"/>
    <property type="match status" value="1"/>
</dbReference>
<dbReference type="PIRSF" id="PIRSF028451">
    <property type="entry name" value="UCP028451"/>
    <property type="match status" value="1"/>
</dbReference>
<evidence type="ECO:0000313" key="2">
    <source>
        <dbReference type="Proteomes" id="UP000823790"/>
    </source>
</evidence>
<evidence type="ECO:0000313" key="1">
    <source>
        <dbReference type="EMBL" id="MBP1473155.1"/>
    </source>
</evidence>
<dbReference type="EMBL" id="JAGJRS010000005">
    <property type="protein sequence ID" value="MBP1473155.1"/>
    <property type="molecule type" value="Genomic_DNA"/>
</dbReference>
<dbReference type="InterPro" id="IPR015996">
    <property type="entry name" value="UCP028451"/>
</dbReference>
<dbReference type="Proteomes" id="UP000823790">
    <property type="component" value="Unassembled WGS sequence"/>
</dbReference>
<feature type="non-terminal residue" evidence="1">
    <location>
        <position position="1"/>
    </location>
</feature>
<organism evidence="1 2">
    <name type="scientific">Frateuria flava</name>
    <dbReference type="NCBI Taxonomy" id="2821489"/>
    <lineage>
        <taxon>Bacteria</taxon>
        <taxon>Pseudomonadati</taxon>
        <taxon>Pseudomonadota</taxon>
        <taxon>Gammaproteobacteria</taxon>
        <taxon>Lysobacterales</taxon>
        <taxon>Rhodanobacteraceae</taxon>
        <taxon>Frateuria</taxon>
    </lineage>
</organism>
<dbReference type="PANTHER" id="PTHR36452:SF1">
    <property type="entry name" value="DUF2461 DOMAIN-CONTAINING PROTEIN"/>
    <property type="match status" value="1"/>
</dbReference>
<comment type="caution">
    <text evidence="1">The sequence shown here is derived from an EMBL/GenBank/DDBJ whole genome shotgun (WGS) entry which is preliminary data.</text>
</comment>
<proteinExistence type="predicted"/>
<dbReference type="NCBIfam" id="TIGR02453">
    <property type="entry name" value="TIGR02453 family protein"/>
    <property type="match status" value="1"/>
</dbReference>
<name>A0ABS4DJD6_9GAMM</name>
<keyword evidence="2" id="KW-1185">Reference proteome</keyword>
<reference evidence="1 2" key="1">
    <citation type="submission" date="2021-04" db="EMBL/GenBank/DDBJ databases">
        <authorList>
            <person name="Huq M.A."/>
        </authorList>
    </citation>
    <scope>NUCLEOTIDE SEQUENCE [LARGE SCALE GENOMIC DNA]</scope>
    <source>
        <strain evidence="1 2">MAH-13</strain>
    </source>
</reference>
<gene>
    <name evidence="1" type="ORF">J7I44_02525</name>
</gene>
<dbReference type="InterPro" id="IPR012808">
    <property type="entry name" value="CHP02453"/>
</dbReference>
<accession>A0ABS4DJD6</accession>
<sequence length="234" mass="26975">PMTDNRRMSQPYFTPATFRFLRALGRNNNREWFTAHKADYERHVREPFLALIADMAAPLAKISAHYRADARRNGGSLFRIHRDTRFSNNKLPYKTWQGSRFFHARRLEIPAPSFFLHVEPGDCFAGGGMWHPESDTLKNIRGFLADNPEAWKRATRGRSFEGLSFWGESLSRPPRGFDPAHELIDDLKRKDFAAGENFDDAFACSSELLPWAVESFKRVAPMVDYLCAAQELEF</sequence>
<protein>
    <submittedName>
        <fullName evidence="1">DUF2461 domain-containing protein</fullName>
    </submittedName>
</protein>